<accession>A0A3M2M3V0</accession>
<evidence type="ECO:0000313" key="1">
    <source>
        <dbReference type="EMBL" id="RMI44454.1"/>
    </source>
</evidence>
<reference evidence="1 2" key="1">
    <citation type="submission" date="2018-10" db="EMBL/GenBank/DDBJ databases">
        <title>Isolation, diversity and antifungal activity of actinobacteria from wheat.</title>
        <authorList>
            <person name="Han C."/>
        </authorList>
    </citation>
    <scope>NUCLEOTIDE SEQUENCE [LARGE SCALE GENOMIC DNA]</scope>
    <source>
        <strain evidence="1 2">NEAU-YY642</strain>
    </source>
</reference>
<dbReference type="Proteomes" id="UP000278673">
    <property type="component" value="Unassembled WGS sequence"/>
</dbReference>
<evidence type="ECO:0000313" key="2">
    <source>
        <dbReference type="Proteomes" id="UP000278673"/>
    </source>
</evidence>
<protein>
    <submittedName>
        <fullName evidence="1">Uncharacterized protein</fullName>
    </submittedName>
</protein>
<comment type="caution">
    <text evidence="1">The sequence shown here is derived from an EMBL/GenBank/DDBJ whole genome shotgun (WGS) entry which is preliminary data.</text>
</comment>
<organism evidence="1 2">
    <name type="scientific">Streptomyces triticirhizae</name>
    <dbReference type="NCBI Taxonomy" id="2483353"/>
    <lineage>
        <taxon>Bacteria</taxon>
        <taxon>Bacillati</taxon>
        <taxon>Actinomycetota</taxon>
        <taxon>Actinomycetes</taxon>
        <taxon>Kitasatosporales</taxon>
        <taxon>Streptomycetaceae</taxon>
        <taxon>Streptomyces</taxon>
    </lineage>
</organism>
<gene>
    <name evidence="1" type="ORF">EBN88_05485</name>
</gene>
<name>A0A3M2M3V0_9ACTN</name>
<proteinExistence type="predicted"/>
<dbReference type="EMBL" id="RFFJ01000016">
    <property type="protein sequence ID" value="RMI44454.1"/>
    <property type="molecule type" value="Genomic_DNA"/>
</dbReference>
<dbReference type="AlphaFoldDB" id="A0A3M2M3V0"/>
<keyword evidence="2" id="KW-1185">Reference proteome</keyword>
<sequence length="78" mass="8000">MILCGTWAWPLGGCRDCGAGGPFPAWGCCGPCVEETLARWHAMGGHGWADAWEGRLRGAVVDCGAAVTRAGDPLADAA</sequence>